<evidence type="ECO:0000313" key="2">
    <source>
        <dbReference type="EMBL" id="WBM80085.1"/>
    </source>
</evidence>
<name>A0ABY7NC47_9MICO</name>
<dbReference type="RefSeq" id="WP_281534704.1">
    <property type="nucleotide sequence ID" value="NZ_CP075584.1"/>
</dbReference>
<feature type="compositionally biased region" description="Polar residues" evidence="1">
    <location>
        <begin position="1"/>
        <end position="20"/>
    </location>
</feature>
<keyword evidence="3" id="KW-1185">Reference proteome</keyword>
<sequence length="72" mass="7669">MATTMIPTTASASKTANPSITRLVPTDNPTSAALVFARRRPSCALLAARESNGDKDNRHGHSGRHRKAANKN</sequence>
<proteinExistence type="predicted"/>
<dbReference type="Proteomes" id="UP001212421">
    <property type="component" value="Chromosome"/>
</dbReference>
<gene>
    <name evidence="2" type="ORF">KIV56_00190</name>
</gene>
<protein>
    <submittedName>
        <fullName evidence="2">Uncharacterized protein</fullName>
    </submittedName>
</protein>
<feature type="region of interest" description="Disordered" evidence="1">
    <location>
        <begin position="1"/>
        <end position="26"/>
    </location>
</feature>
<dbReference type="EMBL" id="CP075584">
    <property type="protein sequence ID" value="WBM80085.1"/>
    <property type="molecule type" value="Genomic_DNA"/>
</dbReference>
<accession>A0ABY7NC47</accession>
<feature type="compositionally biased region" description="Basic residues" evidence="1">
    <location>
        <begin position="60"/>
        <end position="72"/>
    </location>
</feature>
<evidence type="ECO:0000256" key="1">
    <source>
        <dbReference type="SAM" id="MobiDB-lite"/>
    </source>
</evidence>
<organism evidence="2 3">
    <name type="scientific">Cryobacterium breve</name>
    <dbReference type="NCBI Taxonomy" id="1259258"/>
    <lineage>
        <taxon>Bacteria</taxon>
        <taxon>Bacillati</taxon>
        <taxon>Actinomycetota</taxon>
        <taxon>Actinomycetes</taxon>
        <taxon>Micrococcales</taxon>
        <taxon>Microbacteriaceae</taxon>
        <taxon>Cryobacterium</taxon>
    </lineage>
</organism>
<evidence type="ECO:0000313" key="3">
    <source>
        <dbReference type="Proteomes" id="UP001212421"/>
    </source>
</evidence>
<feature type="region of interest" description="Disordered" evidence="1">
    <location>
        <begin position="48"/>
        <end position="72"/>
    </location>
</feature>
<reference evidence="2 3" key="1">
    <citation type="submission" date="2021-05" db="EMBL/GenBank/DDBJ databases">
        <authorList>
            <person name="Kumar R."/>
            <person name="Kumar A."/>
            <person name="Mukhia S."/>
        </authorList>
    </citation>
    <scope>NUCLEOTIDE SEQUENCE [LARGE SCALE GENOMIC DNA]</scope>
    <source>
        <strain evidence="2 3">ERMR7:08</strain>
    </source>
</reference>